<evidence type="ECO:0000313" key="1">
    <source>
        <dbReference type="EMBL" id="KUG18440.1"/>
    </source>
</evidence>
<protein>
    <submittedName>
        <fullName evidence="1">Uncharacterized protein</fullName>
    </submittedName>
</protein>
<organism evidence="1">
    <name type="scientific">hydrocarbon metagenome</name>
    <dbReference type="NCBI Taxonomy" id="938273"/>
    <lineage>
        <taxon>unclassified sequences</taxon>
        <taxon>metagenomes</taxon>
        <taxon>ecological metagenomes</taxon>
    </lineage>
</organism>
<sequence length="47" mass="5333">MIALISKHHFKIFGLQHISGYAICSLFSPIPHLASTEENIDIPKHNY</sequence>
<name>A0A0W8FC41_9ZZZZ</name>
<dbReference type="EMBL" id="LNQE01001381">
    <property type="protein sequence ID" value="KUG18440.1"/>
    <property type="molecule type" value="Genomic_DNA"/>
</dbReference>
<proteinExistence type="predicted"/>
<accession>A0A0W8FC41</accession>
<gene>
    <name evidence="1" type="ORF">ASZ90_011855</name>
</gene>
<dbReference type="AlphaFoldDB" id="A0A0W8FC41"/>
<comment type="caution">
    <text evidence="1">The sequence shown here is derived from an EMBL/GenBank/DDBJ whole genome shotgun (WGS) entry which is preliminary data.</text>
</comment>
<reference evidence="1" key="1">
    <citation type="journal article" date="2015" name="Proc. Natl. Acad. Sci. U.S.A.">
        <title>Networks of energetic and metabolic interactions define dynamics in microbial communities.</title>
        <authorList>
            <person name="Embree M."/>
            <person name="Liu J.K."/>
            <person name="Al-Bassam M.M."/>
            <person name="Zengler K."/>
        </authorList>
    </citation>
    <scope>NUCLEOTIDE SEQUENCE</scope>
</reference>